<evidence type="ECO:0000313" key="1">
    <source>
        <dbReference type="EMBL" id="RIB01485.1"/>
    </source>
</evidence>
<dbReference type="Proteomes" id="UP000266673">
    <property type="component" value="Unassembled WGS sequence"/>
</dbReference>
<comment type="caution">
    <text evidence="1">The sequence shown here is derived from an EMBL/GenBank/DDBJ whole genome shotgun (WGS) entry which is preliminary data.</text>
</comment>
<dbReference type="EMBL" id="QKWP01003092">
    <property type="protein sequence ID" value="RIB01485.1"/>
    <property type="molecule type" value="Genomic_DNA"/>
</dbReference>
<evidence type="ECO:0000313" key="2">
    <source>
        <dbReference type="Proteomes" id="UP000266673"/>
    </source>
</evidence>
<sequence>MIVLHSQRTALFPPEVMTASLPRAVPVGVIQPKDGFAPSQGDNGFVPLYDTKMSNC</sequence>
<protein>
    <submittedName>
        <fullName evidence="1">Uncharacterized protein</fullName>
    </submittedName>
</protein>
<keyword evidence="2" id="KW-1185">Reference proteome</keyword>
<accession>A0A397TTM7</accession>
<name>A0A397TTM7_9GLOM</name>
<gene>
    <name evidence="1" type="ORF">C2G38_2127485</name>
</gene>
<reference evidence="1 2" key="1">
    <citation type="submission" date="2018-06" db="EMBL/GenBank/DDBJ databases">
        <title>Comparative genomics reveals the genomic features of Rhizophagus irregularis, R. cerebriforme, R. diaphanum and Gigaspora rosea, and their symbiotic lifestyle signature.</title>
        <authorList>
            <person name="Morin E."/>
            <person name="San Clemente H."/>
            <person name="Chen E.C.H."/>
            <person name="De La Providencia I."/>
            <person name="Hainaut M."/>
            <person name="Kuo A."/>
            <person name="Kohler A."/>
            <person name="Murat C."/>
            <person name="Tang N."/>
            <person name="Roy S."/>
            <person name="Loubradou J."/>
            <person name="Henrissat B."/>
            <person name="Grigoriev I.V."/>
            <person name="Corradi N."/>
            <person name="Roux C."/>
            <person name="Martin F.M."/>
        </authorList>
    </citation>
    <scope>NUCLEOTIDE SEQUENCE [LARGE SCALE GENOMIC DNA]</scope>
    <source>
        <strain evidence="1 2">DAOM 194757</strain>
    </source>
</reference>
<dbReference type="AlphaFoldDB" id="A0A397TTM7"/>
<proteinExistence type="predicted"/>
<organism evidence="1 2">
    <name type="scientific">Gigaspora rosea</name>
    <dbReference type="NCBI Taxonomy" id="44941"/>
    <lineage>
        <taxon>Eukaryota</taxon>
        <taxon>Fungi</taxon>
        <taxon>Fungi incertae sedis</taxon>
        <taxon>Mucoromycota</taxon>
        <taxon>Glomeromycotina</taxon>
        <taxon>Glomeromycetes</taxon>
        <taxon>Diversisporales</taxon>
        <taxon>Gigasporaceae</taxon>
        <taxon>Gigaspora</taxon>
    </lineage>
</organism>